<dbReference type="Proteomes" id="UP000003779">
    <property type="component" value="Chromosome"/>
</dbReference>
<proteinExistence type="predicted"/>
<reference evidence="1 2" key="1">
    <citation type="journal article" date="2012" name="J. Bacteriol.">
        <title>Whole-Genome Sequence of Nocardiopsis alba Strain ATCC BAA-2165, Associated with Honeybees.</title>
        <authorList>
            <person name="Qiao J."/>
            <person name="Chen L."/>
            <person name="Li Y."/>
            <person name="Wang J."/>
            <person name="Zhang W."/>
            <person name="Chen S."/>
        </authorList>
    </citation>
    <scope>NUCLEOTIDE SEQUENCE [LARGE SCALE GENOMIC DNA]</scope>
    <source>
        <strain evidence="2">ATCC BAA-2165 / BE74</strain>
    </source>
</reference>
<dbReference type="KEGG" id="nal:B005_3025"/>
<reference evidence="2" key="2">
    <citation type="submission" date="2012-08" db="EMBL/GenBank/DDBJ databases">
        <title>Whole-genome sequence of Nocardiopsis alba strain ATCC BAA-2165 associated with honeybees.</title>
        <authorList>
            <person name="Qiao J."/>
            <person name="Chen L."/>
            <person name="Li Y."/>
            <person name="Wang J."/>
            <person name="Zhang W."/>
            <person name="Chen S."/>
        </authorList>
    </citation>
    <scope>NUCLEOTIDE SEQUENCE [LARGE SCALE GENOMIC DNA]</scope>
    <source>
        <strain evidence="2">ATCC BAA-2165 / BE74</strain>
    </source>
</reference>
<name>J7L0A0_NOCAA</name>
<dbReference type="AlphaFoldDB" id="J7L0A0"/>
<accession>J7L0A0</accession>
<evidence type="ECO:0000313" key="1">
    <source>
        <dbReference type="EMBL" id="AFR06201.1"/>
    </source>
</evidence>
<sequence length="40" mass="3920">MGAGAHAVVFSSLASAMVGCAWSGRTVRGQADRGTAAGVR</sequence>
<keyword evidence="1" id="KW-0449">Lipoprotein</keyword>
<organism evidence="1 2">
    <name type="scientific">Nocardiopsis alba (strain ATCC BAA-2165 / BE74)</name>
    <dbReference type="NCBI Taxonomy" id="1205910"/>
    <lineage>
        <taxon>Bacteria</taxon>
        <taxon>Bacillati</taxon>
        <taxon>Actinomycetota</taxon>
        <taxon>Actinomycetes</taxon>
        <taxon>Streptosporangiales</taxon>
        <taxon>Nocardiopsidaceae</taxon>
        <taxon>Nocardiopsis</taxon>
    </lineage>
</organism>
<protein>
    <submittedName>
        <fullName evidence="1">Putative lipoprotein</fullName>
    </submittedName>
</protein>
<evidence type="ECO:0000313" key="2">
    <source>
        <dbReference type="Proteomes" id="UP000003779"/>
    </source>
</evidence>
<dbReference type="HOGENOM" id="CLU_3293160_0_0_11"/>
<dbReference type="PATRIC" id="fig|1205910.3.peg.2855"/>
<dbReference type="EMBL" id="CP003788">
    <property type="protein sequence ID" value="AFR06201.1"/>
    <property type="molecule type" value="Genomic_DNA"/>
</dbReference>
<gene>
    <name evidence="1" type="ordered locus">B005_3025</name>
</gene>